<keyword evidence="2" id="KW-0520">NAD</keyword>
<dbReference type="OrthoDB" id="9812907at2"/>
<name>A0A1I6N230_9RHOB</name>
<dbReference type="EMBL" id="FOZM01000003">
    <property type="protein sequence ID" value="SFS21921.1"/>
    <property type="molecule type" value="Genomic_DNA"/>
</dbReference>
<gene>
    <name evidence="6" type="ORF">SAMN05444714_3016</name>
</gene>
<dbReference type="RefSeq" id="WP_090210168.1">
    <property type="nucleotide sequence ID" value="NZ_FOZM01000003.1"/>
</dbReference>
<dbReference type="InterPro" id="IPR036291">
    <property type="entry name" value="NAD(P)-bd_dom_sf"/>
</dbReference>
<proteinExistence type="predicted"/>
<dbReference type="Pfam" id="PF03446">
    <property type="entry name" value="NAD_binding_2"/>
    <property type="match status" value="1"/>
</dbReference>
<accession>A0A1I6N230</accession>
<dbReference type="SUPFAM" id="SSF51735">
    <property type="entry name" value="NAD(P)-binding Rossmann-fold domains"/>
    <property type="match status" value="1"/>
</dbReference>
<evidence type="ECO:0000313" key="7">
    <source>
        <dbReference type="Proteomes" id="UP000198926"/>
    </source>
</evidence>
<feature type="domain" description="6-phosphogluconate dehydrogenase NADP-binding" evidence="4">
    <location>
        <begin position="3"/>
        <end position="154"/>
    </location>
</feature>
<reference evidence="6 7" key="1">
    <citation type="submission" date="2016-10" db="EMBL/GenBank/DDBJ databases">
        <authorList>
            <person name="de Groot N.N."/>
        </authorList>
    </citation>
    <scope>NUCLEOTIDE SEQUENCE [LARGE SCALE GENOMIC DNA]</scope>
    <source>
        <strain evidence="6 7">DSM 29433</strain>
    </source>
</reference>
<dbReference type="Proteomes" id="UP000198926">
    <property type="component" value="Unassembled WGS sequence"/>
</dbReference>
<dbReference type="InterPro" id="IPR013328">
    <property type="entry name" value="6PGD_dom2"/>
</dbReference>
<dbReference type="GO" id="GO:0050661">
    <property type="term" value="F:NADP binding"/>
    <property type="evidence" value="ECO:0007669"/>
    <property type="project" value="InterPro"/>
</dbReference>
<evidence type="ECO:0000259" key="5">
    <source>
        <dbReference type="Pfam" id="PF14833"/>
    </source>
</evidence>
<evidence type="ECO:0000313" key="6">
    <source>
        <dbReference type="EMBL" id="SFS21921.1"/>
    </source>
</evidence>
<feature type="domain" description="3-hydroxyisobutyrate dehydrogenase-like NAD-binding" evidence="5">
    <location>
        <begin position="157"/>
        <end position="274"/>
    </location>
</feature>
<dbReference type="InterPro" id="IPR006115">
    <property type="entry name" value="6PGDH_NADP-bd"/>
</dbReference>
<dbReference type="GO" id="GO:0051287">
    <property type="term" value="F:NAD binding"/>
    <property type="evidence" value="ECO:0007669"/>
    <property type="project" value="InterPro"/>
</dbReference>
<dbReference type="AlphaFoldDB" id="A0A1I6N230"/>
<keyword evidence="1" id="KW-0560">Oxidoreductase</keyword>
<dbReference type="InterPro" id="IPR015815">
    <property type="entry name" value="HIBADH-related"/>
</dbReference>
<protein>
    <submittedName>
        <fullName evidence="6">3-hydroxyisobutyrate dehydrogenase</fullName>
    </submittedName>
</protein>
<dbReference type="Gene3D" id="1.10.1040.10">
    <property type="entry name" value="N-(1-d-carboxylethyl)-l-norvaline Dehydrogenase, domain 2"/>
    <property type="match status" value="1"/>
</dbReference>
<evidence type="ECO:0000256" key="2">
    <source>
        <dbReference type="ARBA" id="ARBA00023027"/>
    </source>
</evidence>
<dbReference type="Pfam" id="PF14833">
    <property type="entry name" value="NAD_binding_11"/>
    <property type="match status" value="1"/>
</dbReference>
<dbReference type="InterPro" id="IPR029154">
    <property type="entry name" value="HIBADH-like_NADP-bd"/>
</dbReference>
<keyword evidence="7" id="KW-1185">Reference proteome</keyword>
<sequence>MERIGVIGLGRMGSAIAQRLVAQGYSIAGWTRSGRAIEGVISAPDLPSLVASSDTLVLSLLDDAAVAFALDACLECDLDGKLIIETSTVVPKVLQDRFAAITGKGAAAVDAPISGGPELVAAGSCGVFIGGDDAHAKRAEAVIAGYSNRVFHVGPLGTGLVMKTINNSMIQLYFAGLRDMMPLAKRAGLPLETAMRILCGGPAGMPMAADRLPKILGEDKTVGFAMSAAAKDCDVFQRVVQSHGLESPALAVAKVGWDEVLAAGLGDEDPARQVSWAYENG</sequence>
<dbReference type="PANTHER" id="PTHR43060:SF15">
    <property type="entry name" value="3-HYDROXYISOBUTYRATE DEHYDROGENASE-LIKE 1, MITOCHONDRIAL-RELATED"/>
    <property type="match status" value="1"/>
</dbReference>
<organism evidence="6 7">
    <name type="scientific">Yoonia litorea</name>
    <dbReference type="NCBI Taxonomy" id="1123755"/>
    <lineage>
        <taxon>Bacteria</taxon>
        <taxon>Pseudomonadati</taxon>
        <taxon>Pseudomonadota</taxon>
        <taxon>Alphaproteobacteria</taxon>
        <taxon>Rhodobacterales</taxon>
        <taxon>Paracoccaceae</taxon>
        <taxon>Yoonia</taxon>
    </lineage>
</organism>
<evidence type="ECO:0000259" key="4">
    <source>
        <dbReference type="Pfam" id="PF03446"/>
    </source>
</evidence>
<dbReference type="PANTHER" id="PTHR43060">
    <property type="entry name" value="3-HYDROXYISOBUTYRATE DEHYDROGENASE-LIKE 1, MITOCHONDRIAL-RELATED"/>
    <property type="match status" value="1"/>
</dbReference>
<dbReference type="SUPFAM" id="SSF48179">
    <property type="entry name" value="6-phosphogluconate dehydrogenase C-terminal domain-like"/>
    <property type="match status" value="1"/>
</dbReference>
<dbReference type="STRING" id="1123755.SAMN05444714_3016"/>
<dbReference type="InterPro" id="IPR008927">
    <property type="entry name" value="6-PGluconate_DH-like_C_sf"/>
</dbReference>
<dbReference type="PIRSF" id="PIRSF000103">
    <property type="entry name" value="HIBADH"/>
    <property type="match status" value="1"/>
</dbReference>
<feature type="active site" evidence="3">
    <location>
        <position position="163"/>
    </location>
</feature>
<dbReference type="GO" id="GO:0016491">
    <property type="term" value="F:oxidoreductase activity"/>
    <property type="evidence" value="ECO:0007669"/>
    <property type="project" value="UniProtKB-KW"/>
</dbReference>
<evidence type="ECO:0000256" key="1">
    <source>
        <dbReference type="ARBA" id="ARBA00023002"/>
    </source>
</evidence>
<evidence type="ECO:0000256" key="3">
    <source>
        <dbReference type="PIRSR" id="PIRSR000103-1"/>
    </source>
</evidence>
<dbReference type="Gene3D" id="3.40.50.720">
    <property type="entry name" value="NAD(P)-binding Rossmann-like Domain"/>
    <property type="match status" value="1"/>
</dbReference>